<dbReference type="GO" id="GO:0006281">
    <property type="term" value="P:DNA repair"/>
    <property type="evidence" value="ECO:0007669"/>
    <property type="project" value="TreeGrafter"/>
</dbReference>
<organism evidence="3 4">
    <name type="scientific">Pseudoloma neurophilia</name>
    <dbReference type="NCBI Taxonomy" id="146866"/>
    <lineage>
        <taxon>Eukaryota</taxon>
        <taxon>Fungi</taxon>
        <taxon>Fungi incertae sedis</taxon>
        <taxon>Microsporidia</taxon>
        <taxon>Pseudoloma</taxon>
    </lineage>
</organism>
<protein>
    <submittedName>
        <fullName evidence="3">Chromatin remodeling protein HARP/SMARCAL1, DEAD-box superfamily</fullName>
    </submittedName>
</protein>
<evidence type="ECO:0000313" key="3">
    <source>
        <dbReference type="EMBL" id="KRH92135.1"/>
    </source>
</evidence>
<dbReference type="VEuPathDB" id="MicrosporidiaDB:M153_11299000891"/>
<name>A0A0R0LZF3_9MICR</name>
<dbReference type="CDD" id="cd18793">
    <property type="entry name" value="SF2_C_SNF"/>
    <property type="match status" value="1"/>
</dbReference>
<dbReference type="PANTHER" id="PTHR45766:SF6">
    <property type="entry name" value="SWI_SNF-RELATED MATRIX-ASSOCIATED ACTIN-DEPENDENT REGULATOR OF CHROMATIN SUBFAMILY A-LIKE PROTEIN 1"/>
    <property type="match status" value="1"/>
</dbReference>
<dbReference type="GO" id="GO:0031297">
    <property type="term" value="P:replication fork processing"/>
    <property type="evidence" value="ECO:0007669"/>
    <property type="project" value="TreeGrafter"/>
</dbReference>
<dbReference type="EMBL" id="LGUB01001176">
    <property type="protein sequence ID" value="KRH92135.1"/>
    <property type="molecule type" value="Genomic_DNA"/>
</dbReference>
<evidence type="ECO:0000259" key="2">
    <source>
        <dbReference type="PROSITE" id="PS51194"/>
    </source>
</evidence>
<reference evidence="3 4" key="1">
    <citation type="submission" date="2015-07" db="EMBL/GenBank/DDBJ databases">
        <title>The genome of Pseudoloma neurophilia, a relevant intracellular parasite of the zebrafish.</title>
        <authorList>
            <person name="Ndikumana S."/>
            <person name="Pelin A."/>
            <person name="Sanders J."/>
            <person name="Corradi N."/>
        </authorList>
    </citation>
    <scope>NUCLEOTIDE SEQUENCE [LARGE SCALE GENOMIC DNA]</scope>
    <source>
        <strain evidence="3 4">MK1</strain>
    </source>
</reference>
<dbReference type="InterPro" id="IPR027417">
    <property type="entry name" value="P-loop_NTPase"/>
</dbReference>
<keyword evidence="4" id="KW-1185">Reference proteome</keyword>
<comment type="caution">
    <text evidence="3">The sequence shown here is derived from an EMBL/GenBank/DDBJ whole genome shotgun (WGS) entry which is preliminary data.</text>
</comment>
<gene>
    <name evidence="3" type="ORF">M153_11299000891</name>
</gene>
<dbReference type="SMART" id="SM00490">
    <property type="entry name" value="HELICc"/>
    <property type="match status" value="1"/>
</dbReference>
<dbReference type="GO" id="GO:0016787">
    <property type="term" value="F:hydrolase activity"/>
    <property type="evidence" value="ECO:0007669"/>
    <property type="project" value="UniProtKB-KW"/>
</dbReference>
<dbReference type="GO" id="GO:0043596">
    <property type="term" value="C:nuclear replication fork"/>
    <property type="evidence" value="ECO:0007669"/>
    <property type="project" value="TreeGrafter"/>
</dbReference>
<accession>A0A0R0LZF3</accession>
<dbReference type="Gene3D" id="3.40.50.300">
    <property type="entry name" value="P-loop containing nucleotide triphosphate hydrolases"/>
    <property type="match status" value="1"/>
</dbReference>
<dbReference type="AlphaFoldDB" id="A0A0R0LZF3"/>
<evidence type="ECO:0000313" key="4">
    <source>
        <dbReference type="Proteomes" id="UP000051530"/>
    </source>
</evidence>
<feature type="domain" description="Helicase C-terminal" evidence="2">
    <location>
        <begin position="53"/>
        <end position="219"/>
    </location>
</feature>
<dbReference type="PANTHER" id="PTHR45766">
    <property type="entry name" value="DNA ANNEALING HELICASE AND ENDONUCLEASE ZRANB3 FAMILY MEMBER"/>
    <property type="match status" value="1"/>
</dbReference>
<dbReference type="Proteomes" id="UP000051530">
    <property type="component" value="Unassembled WGS sequence"/>
</dbReference>
<evidence type="ECO:0000256" key="1">
    <source>
        <dbReference type="ARBA" id="ARBA00022801"/>
    </source>
</evidence>
<dbReference type="PROSITE" id="PS51194">
    <property type="entry name" value="HELICASE_CTER"/>
    <property type="match status" value="1"/>
</dbReference>
<proteinExistence type="predicted"/>
<dbReference type="SUPFAM" id="SSF52540">
    <property type="entry name" value="P-loop containing nucleoside triphosphate hydrolases"/>
    <property type="match status" value="1"/>
</dbReference>
<sequence>INNQKINNKIVNDQKINNQIQTKKLEVHSNTDLSDKNTLMLEYKLAAHQKVGSVKNYIKKWLEHNPTEKLVVFAHHRVMLNGIELTLQETTNNSDNLPFSYIRIDGSTPQHRRQGMVYSFQTDPIVRVALLSITSASTGITLHSSNTVIFTELWWNPGNILQAEDRVHRIGQKNMVSIIFLLGRNTIDEHVWPKLIQKLKVLEKMDVGENVFGDVGAREGGVLPFKRSRTS</sequence>
<dbReference type="InterPro" id="IPR001650">
    <property type="entry name" value="Helicase_C-like"/>
</dbReference>
<feature type="non-terminal residue" evidence="3">
    <location>
        <position position="1"/>
    </location>
</feature>
<dbReference type="Pfam" id="PF00271">
    <property type="entry name" value="Helicase_C"/>
    <property type="match status" value="1"/>
</dbReference>
<dbReference type="InterPro" id="IPR049730">
    <property type="entry name" value="SNF2/RAD54-like_C"/>
</dbReference>
<dbReference type="OrthoDB" id="2194725at2759"/>
<keyword evidence="1" id="KW-0378">Hydrolase</keyword>